<keyword evidence="4" id="KW-1185">Reference proteome</keyword>
<dbReference type="AlphaFoldDB" id="A0A316YII3"/>
<evidence type="ECO:0000313" key="4">
    <source>
        <dbReference type="Proteomes" id="UP000245768"/>
    </source>
</evidence>
<dbReference type="Proteomes" id="UP000245768">
    <property type="component" value="Unassembled WGS sequence"/>
</dbReference>
<dbReference type="InParanoid" id="A0A316YII3"/>
<name>A0A316YII3_9BASI</name>
<evidence type="ECO:0000256" key="1">
    <source>
        <dbReference type="SAM" id="MobiDB-lite"/>
    </source>
</evidence>
<feature type="region of interest" description="Disordered" evidence="1">
    <location>
        <begin position="213"/>
        <end position="256"/>
    </location>
</feature>
<evidence type="ECO:0000313" key="3">
    <source>
        <dbReference type="EMBL" id="PWN88886.1"/>
    </source>
</evidence>
<organism evidence="3 4">
    <name type="scientific">Acaromyces ingoldii</name>
    <dbReference type="NCBI Taxonomy" id="215250"/>
    <lineage>
        <taxon>Eukaryota</taxon>
        <taxon>Fungi</taxon>
        <taxon>Dikarya</taxon>
        <taxon>Basidiomycota</taxon>
        <taxon>Ustilaginomycotina</taxon>
        <taxon>Exobasidiomycetes</taxon>
        <taxon>Exobasidiales</taxon>
        <taxon>Cryptobasidiaceae</taxon>
        <taxon>Acaromyces</taxon>
    </lineage>
</organism>
<gene>
    <name evidence="3" type="ORF">FA10DRAFT_294744</name>
</gene>
<evidence type="ECO:0000256" key="2">
    <source>
        <dbReference type="SAM" id="SignalP"/>
    </source>
</evidence>
<accession>A0A316YII3</accession>
<protein>
    <submittedName>
        <fullName evidence="3">Uncharacterized protein</fullName>
    </submittedName>
</protein>
<dbReference type="GeneID" id="37046365"/>
<sequence length="256" mass="28876">MKAHGRLLVITVILIAVFVDKSLSKPLPGNGKCPHGEGGSGDVGFGDGAYRYEDFGHDGLGHDAHGLYVALDDGSDSSDNTDEHIGDPWVGELEFTSHLLAEDAHPHDCTGSSSGSNKGKGIVPYLTDKIKSLPFFKPRPFTEKEEKQRKKFNKTMVGLIHYFEVLYRWECSKPNEYAGDRYRILWESLATQVFKATPRVRREMRKLAKDEEEWKQWKSGHEPEELEEKGHFKVEPREVSIPEPCEETGSSSQIHH</sequence>
<feature type="chain" id="PRO_5016448001" evidence="2">
    <location>
        <begin position="25"/>
        <end position="256"/>
    </location>
</feature>
<feature type="signal peptide" evidence="2">
    <location>
        <begin position="1"/>
        <end position="24"/>
    </location>
</feature>
<dbReference type="RefSeq" id="XP_025376084.1">
    <property type="nucleotide sequence ID" value="XM_025524449.1"/>
</dbReference>
<feature type="compositionally biased region" description="Basic and acidic residues" evidence="1">
    <location>
        <begin position="213"/>
        <end position="240"/>
    </location>
</feature>
<dbReference type="EMBL" id="KZ819637">
    <property type="protein sequence ID" value="PWN88886.1"/>
    <property type="molecule type" value="Genomic_DNA"/>
</dbReference>
<keyword evidence="2" id="KW-0732">Signal</keyword>
<reference evidence="3 4" key="1">
    <citation type="journal article" date="2018" name="Mol. Biol. Evol.">
        <title>Broad Genomic Sampling Reveals a Smut Pathogenic Ancestry of the Fungal Clade Ustilaginomycotina.</title>
        <authorList>
            <person name="Kijpornyongpan T."/>
            <person name="Mondo S.J."/>
            <person name="Barry K."/>
            <person name="Sandor L."/>
            <person name="Lee J."/>
            <person name="Lipzen A."/>
            <person name="Pangilinan J."/>
            <person name="LaButti K."/>
            <person name="Hainaut M."/>
            <person name="Henrissat B."/>
            <person name="Grigoriev I.V."/>
            <person name="Spatafora J.W."/>
            <person name="Aime M.C."/>
        </authorList>
    </citation>
    <scope>NUCLEOTIDE SEQUENCE [LARGE SCALE GENOMIC DNA]</scope>
    <source>
        <strain evidence="3 4">MCA 4198</strain>
    </source>
</reference>
<proteinExistence type="predicted"/>